<evidence type="ECO:0000256" key="1">
    <source>
        <dbReference type="SAM" id="MobiDB-lite"/>
    </source>
</evidence>
<evidence type="ECO:0000313" key="2">
    <source>
        <dbReference type="EMBL" id="KAF5835628.1"/>
    </source>
</evidence>
<evidence type="ECO:0000313" key="3">
    <source>
        <dbReference type="Proteomes" id="UP000815325"/>
    </source>
</evidence>
<dbReference type="EMBL" id="MU069696">
    <property type="protein sequence ID" value="KAF5835628.1"/>
    <property type="molecule type" value="Genomic_DNA"/>
</dbReference>
<protein>
    <recommendedName>
        <fullName evidence="4">Encoded protein</fullName>
    </recommendedName>
</protein>
<accession>A0ABQ7GLY8</accession>
<sequence length="122" mass="13492">MAESVHRPAHPAQSDHNVDQCLLRRKSREAGGRSEGQDGGLAGHLERLSKQLDNIQAEHSQLFHNRYPDRENLAKSTARFLCHNGRHGPSSRPGAFDQADISLQAGSFVQASWVIHLISLHA</sequence>
<feature type="region of interest" description="Disordered" evidence="1">
    <location>
        <begin position="1"/>
        <end position="43"/>
    </location>
</feature>
<gene>
    <name evidence="2" type="ORF">DUNSADRAFT_7130</name>
</gene>
<reference evidence="2" key="1">
    <citation type="submission" date="2017-08" db="EMBL/GenBank/DDBJ databases">
        <authorList>
            <person name="Polle J.E."/>
            <person name="Barry K."/>
            <person name="Cushman J."/>
            <person name="Schmutz J."/>
            <person name="Tran D."/>
            <person name="Hathwaick L.T."/>
            <person name="Yim W.C."/>
            <person name="Jenkins J."/>
            <person name="Mckie-Krisberg Z.M."/>
            <person name="Prochnik S."/>
            <person name="Lindquist E."/>
            <person name="Dockter R.B."/>
            <person name="Adam C."/>
            <person name="Molina H."/>
            <person name="Bunkerborg J."/>
            <person name="Jin E."/>
            <person name="Buchheim M."/>
            <person name="Magnuson J."/>
        </authorList>
    </citation>
    <scope>NUCLEOTIDE SEQUENCE</scope>
    <source>
        <strain evidence="2">CCAP 19/18</strain>
    </source>
</reference>
<organism evidence="2 3">
    <name type="scientific">Dunaliella salina</name>
    <name type="common">Green alga</name>
    <name type="synonym">Protococcus salinus</name>
    <dbReference type="NCBI Taxonomy" id="3046"/>
    <lineage>
        <taxon>Eukaryota</taxon>
        <taxon>Viridiplantae</taxon>
        <taxon>Chlorophyta</taxon>
        <taxon>core chlorophytes</taxon>
        <taxon>Chlorophyceae</taxon>
        <taxon>CS clade</taxon>
        <taxon>Chlamydomonadales</taxon>
        <taxon>Dunaliellaceae</taxon>
        <taxon>Dunaliella</taxon>
    </lineage>
</organism>
<dbReference type="Proteomes" id="UP000815325">
    <property type="component" value="Unassembled WGS sequence"/>
</dbReference>
<keyword evidence="3" id="KW-1185">Reference proteome</keyword>
<comment type="caution">
    <text evidence="2">The sequence shown here is derived from an EMBL/GenBank/DDBJ whole genome shotgun (WGS) entry which is preliminary data.</text>
</comment>
<evidence type="ECO:0008006" key="4">
    <source>
        <dbReference type="Google" id="ProtNLM"/>
    </source>
</evidence>
<proteinExistence type="predicted"/>
<name>A0ABQ7GLY8_DUNSA</name>